<evidence type="ECO:0000313" key="2">
    <source>
        <dbReference type="EMBL" id="ASJ57642.1"/>
    </source>
</evidence>
<dbReference type="Proteomes" id="UP000197781">
    <property type="component" value="Chromosome"/>
</dbReference>
<dbReference type="EMBL" id="CP018145">
    <property type="protein sequence ID" value="ASJ57642.1"/>
    <property type="molecule type" value="Genomic_DNA"/>
</dbReference>
<keyword evidence="2" id="KW-0808">Transferase</keyword>
<dbReference type="Pfam" id="PF00535">
    <property type="entry name" value="Glycos_transf_2"/>
    <property type="match status" value="1"/>
</dbReference>
<dbReference type="Gene3D" id="1.25.40.10">
    <property type="entry name" value="Tetratricopeptide repeat domain"/>
    <property type="match status" value="1"/>
</dbReference>
<dbReference type="CDD" id="cd02511">
    <property type="entry name" value="Beta4Glucosyltransferase"/>
    <property type="match status" value="1"/>
</dbReference>
<accession>A0A220MRM7</accession>
<dbReference type="SUPFAM" id="SSF53448">
    <property type="entry name" value="Nucleotide-diphospho-sugar transferases"/>
    <property type="match status" value="1"/>
</dbReference>
<dbReference type="PANTHER" id="PTHR43630">
    <property type="entry name" value="POLY-BETA-1,6-N-ACETYL-D-GLUCOSAMINE SYNTHASE"/>
    <property type="match status" value="1"/>
</dbReference>
<dbReference type="InterPro" id="IPR029044">
    <property type="entry name" value="Nucleotide-diphossugar_trans"/>
</dbReference>
<sequence length="348" mass="40104">MIVKNEEKYLARCLQSVVNLVDEMIVVDTGSTDQTKFIAEQFGAKVYDYHWDNHFANARNFALQKASSDWNLVLDADEYLVGDAEKCLRSFIETKRAIGRVLIVSKYLDNGEVKYSRQLASRLFPKGAYYKGRIHEQIASDLPHFATSIELHHSGYYETDKTDRNLPLLLLELEDQPDNPYILYHIAINKKNKKNYSAADQYFERAYSLLTGKEGYAPVLVVDYLYNIMANGNLDKGITIIDKEKERLTDFPDFHFVKGLFFMDYIQKDLENRLHMIDWIEQSYLTCIELGESNHNDSVVGVGSFLAAYNLGVLYELFGIIDSAKHYYRESSNLGYQPAADRLNQLLM</sequence>
<evidence type="ECO:0000259" key="1">
    <source>
        <dbReference type="Pfam" id="PF00535"/>
    </source>
</evidence>
<gene>
    <name evidence="2" type="ORF">BP422_22630</name>
</gene>
<reference evidence="2 3" key="1">
    <citation type="submission" date="2016-11" db="EMBL/GenBank/DDBJ databases">
        <authorList>
            <person name="Jaros S."/>
            <person name="Januszkiewicz K."/>
            <person name="Wedrychowicz H."/>
        </authorList>
    </citation>
    <scope>NUCLEOTIDE SEQUENCE [LARGE SCALE GENOMIC DNA]</scope>
    <source>
        <strain evidence="2 3">NF2</strain>
    </source>
</reference>
<dbReference type="PANTHER" id="PTHR43630:SF2">
    <property type="entry name" value="GLYCOSYLTRANSFERASE"/>
    <property type="match status" value="1"/>
</dbReference>
<name>A0A220MRM7_9BACL</name>
<dbReference type="SUPFAM" id="SSF81901">
    <property type="entry name" value="HCP-like"/>
    <property type="match status" value="1"/>
</dbReference>
<protein>
    <submittedName>
        <fullName evidence="2">Glycosyl transferase family 2</fullName>
    </submittedName>
</protein>
<organism evidence="2 3">
    <name type="scientific">Brevibacillus formosus</name>
    <dbReference type="NCBI Taxonomy" id="54913"/>
    <lineage>
        <taxon>Bacteria</taxon>
        <taxon>Bacillati</taxon>
        <taxon>Bacillota</taxon>
        <taxon>Bacilli</taxon>
        <taxon>Bacillales</taxon>
        <taxon>Paenibacillaceae</taxon>
        <taxon>Brevibacillus</taxon>
    </lineage>
</organism>
<evidence type="ECO:0000313" key="3">
    <source>
        <dbReference type="Proteomes" id="UP000197781"/>
    </source>
</evidence>
<dbReference type="AlphaFoldDB" id="A0A220MRM7"/>
<dbReference type="InterPro" id="IPR001173">
    <property type="entry name" value="Glyco_trans_2-like"/>
</dbReference>
<dbReference type="Gene3D" id="3.90.550.10">
    <property type="entry name" value="Spore Coat Polysaccharide Biosynthesis Protein SpsA, Chain A"/>
    <property type="match status" value="1"/>
</dbReference>
<dbReference type="GO" id="GO:0016740">
    <property type="term" value="F:transferase activity"/>
    <property type="evidence" value="ECO:0007669"/>
    <property type="project" value="UniProtKB-KW"/>
</dbReference>
<proteinExistence type="predicted"/>
<dbReference type="InterPro" id="IPR011990">
    <property type="entry name" value="TPR-like_helical_dom_sf"/>
</dbReference>
<feature type="domain" description="Glycosyltransferase 2-like" evidence="1">
    <location>
        <begin position="1"/>
        <end position="104"/>
    </location>
</feature>
<dbReference type="KEGG" id="bfm:BP422_22630"/>